<dbReference type="EMBL" id="RWAH01000050">
    <property type="protein sequence ID" value="MMS79800.1"/>
    <property type="molecule type" value="Genomic_DNA"/>
</dbReference>
<accession>A0A403T7P6</accession>
<evidence type="ECO:0000313" key="1">
    <source>
        <dbReference type="EMBL" id="MMS79800.1"/>
    </source>
</evidence>
<proteinExistence type="predicted"/>
<gene>
    <name evidence="1" type="ORF">D9O31_25710</name>
</gene>
<dbReference type="AlphaFoldDB" id="A0A403T7P6"/>
<dbReference type="Proteomes" id="UP000839526">
    <property type="component" value="Unassembled WGS sequence"/>
</dbReference>
<protein>
    <submittedName>
        <fullName evidence="1">Uncharacterized protein</fullName>
    </submittedName>
</protein>
<organism evidence="1">
    <name type="scientific">Salmonella enterica</name>
    <name type="common">Salmonella choleraesuis</name>
    <dbReference type="NCBI Taxonomy" id="28901"/>
    <lineage>
        <taxon>Bacteria</taxon>
        <taxon>Pseudomonadati</taxon>
        <taxon>Pseudomonadota</taxon>
        <taxon>Gammaproteobacteria</taxon>
        <taxon>Enterobacterales</taxon>
        <taxon>Enterobacteriaceae</taxon>
        <taxon>Salmonella</taxon>
    </lineage>
</organism>
<name>A0A403T7P6_SALER</name>
<sequence length="168" mass="18318">MITYKDITLSYADLIRQVSIATDSLRSEAKSLYDCFVDSLSLVEPFIKDANGEKRPIVTIEQRSGGGGDYVRRSSAALESPDASNIAFRLCIVLDYSPPRVSILPVYASLSHSDGIIRVGLSLSGTDEAASVFYVSRGGEKDRYNEVAECIKSLVMKGISDRKPDISV</sequence>
<reference evidence="1" key="1">
    <citation type="submission" date="2018-10" db="EMBL/GenBank/DDBJ databases">
        <authorList>
            <consortium name="PulseNet: The National Subtyping Network for Foodborne Disease Surveillance"/>
            <person name="Tarr C.L."/>
            <person name="Trees E."/>
            <person name="Katz L.S."/>
            <person name="Carleton-Romer H.A."/>
            <person name="Stroika S."/>
            <person name="Kucerova Z."/>
            <person name="Roache K.F."/>
            <person name="Sabol A.L."/>
            <person name="Besser J."/>
            <person name="Gerner-Smidt P."/>
        </authorList>
    </citation>
    <scope>NUCLEOTIDE SEQUENCE [LARGE SCALE GENOMIC DNA]</scope>
    <source>
        <strain evidence="1">PNUSAS052121</strain>
    </source>
</reference>
<comment type="caution">
    <text evidence="1">The sequence shown here is derived from an EMBL/GenBank/DDBJ whole genome shotgun (WGS) entry which is preliminary data.</text>
</comment>